<dbReference type="AlphaFoldDB" id="A0A6A5QJI0"/>
<sequence>MPVNWQDKAVQDRLLVAVIASVDNKISPAEIARIYGGDMTYNAVEGYLRKFRKEAKDMKTEASGRVAAAPSPARPKKTKNVSPTKASVKTGRVTKSRSPAKVKAEVVDEVEDEDEDEV</sequence>
<proteinExistence type="predicted"/>
<dbReference type="OrthoDB" id="4828117at2759"/>
<evidence type="ECO:0000313" key="3">
    <source>
        <dbReference type="Proteomes" id="UP000800096"/>
    </source>
</evidence>
<reference evidence="2" key="1">
    <citation type="journal article" date="2020" name="Stud. Mycol.">
        <title>101 Dothideomycetes genomes: a test case for predicting lifestyles and emergence of pathogens.</title>
        <authorList>
            <person name="Haridas S."/>
            <person name="Albert R."/>
            <person name="Binder M."/>
            <person name="Bloem J."/>
            <person name="Labutti K."/>
            <person name="Salamov A."/>
            <person name="Andreopoulos B."/>
            <person name="Baker S."/>
            <person name="Barry K."/>
            <person name="Bills G."/>
            <person name="Bluhm B."/>
            <person name="Cannon C."/>
            <person name="Castanera R."/>
            <person name="Culley D."/>
            <person name="Daum C."/>
            <person name="Ezra D."/>
            <person name="Gonzalez J."/>
            <person name="Henrissat B."/>
            <person name="Kuo A."/>
            <person name="Liang C."/>
            <person name="Lipzen A."/>
            <person name="Lutzoni F."/>
            <person name="Magnuson J."/>
            <person name="Mondo S."/>
            <person name="Nolan M."/>
            <person name="Ohm R."/>
            <person name="Pangilinan J."/>
            <person name="Park H.-J."/>
            <person name="Ramirez L."/>
            <person name="Alfaro M."/>
            <person name="Sun H."/>
            <person name="Tritt A."/>
            <person name="Yoshinaga Y."/>
            <person name="Zwiers L.-H."/>
            <person name="Turgeon B."/>
            <person name="Goodwin S."/>
            <person name="Spatafora J."/>
            <person name="Crous P."/>
            <person name="Grigoriev I."/>
        </authorList>
    </citation>
    <scope>NUCLEOTIDE SEQUENCE</scope>
    <source>
        <strain evidence="2">HMLAC05119</strain>
    </source>
</reference>
<keyword evidence="3" id="KW-1185">Reference proteome</keyword>
<protein>
    <submittedName>
        <fullName evidence="2">Uncharacterized protein</fullName>
    </submittedName>
</protein>
<dbReference type="Proteomes" id="UP000800096">
    <property type="component" value="Unassembled WGS sequence"/>
</dbReference>
<gene>
    <name evidence="2" type="ORF">BDU57DRAFT_277290</name>
</gene>
<evidence type="ECO:0000256" key="1">
    <source>
        <dbReference type="SAM" id="MobiDB-lite"/>
    </source>
</evidence>
<evidence type="ECO:0000313" key="2">
    <source>
        <dbReference type="EMBL" id="KAF1915579.1"/>
    </source>
</evidence>
<dbReference type="EMBL" id="ML979136">
    <property type="protein sequence ID" value="KAF1915579.1"/>
    <property type="molecule type" value="Genomic_DNA"/>
</dbReference>
<accession>A0A6A5QJI0</accession>
<feature type="region of interest" description="Disordered" evidence="1">
    <location>
        <begin position="58"/>
        <end position="118"/>
    </location>
</feature>
<organism evidence="2 3">
    <name type="scientific">Ampelomyces quisqualis</name>
    <name type="common">Powdery mildew agent</name>
    <dbReference type="NCBI Taxonomy" id="50730"/>
    <lineage>
        <taxon>Eukaryota</taxon>
        <taxon>Fungi</taxon>
        <taxon>Dikarya</taxon>
        <taxon>Ascomycota</taxon>
        <taxon>Pezizomycotina</taxon>
        <taxon>Dothideomycetes</taxon>
        <taxon>Pleosporomycetidae</taxon>
        <taxon>Pleosporales</taxon>
        <taxon>Pleosporineae</taxon>
        <taxon>Phaeosphaeriaceae</taxon>
        <taxon>Ampelomyces</taxon>
    </lineage>
</organism>
<feature type="compositionally biased region" description="Acidic residues" evidence="1">
    <location>
        <begin position="107"/>
        <end position="118"/>
    </location>
</feature>
<name>A0A6A5QJI0_AMPQU</name>